<name>A0A5A7R6N2_STRAF</name>
<dbReference type="Proteomes" id="UP000325081">
    <property type="component" value="Unassembled WGS sequence"/>
</dbReference>
<keyword evidence="2" id="KW-1185">Reference proteome</keyword>
<dbReference type="GO" id="GO:0016740">
    <property type="term" value="F:transferase activity"/>
    <property type="evidence" value="ECO:0007669"/>
    <property type="project" value="UniProtKB-KW"/>
</dbReference>
<comment type="caution">
    <text evidence="1">The sequence shown here is derived from an EMBL/GenBank/DDBJ whole genome shotgun (WGS) entry which is preliminary data.</text>
</comment>
<evidence type="ECO:0000313" key="2">
    <source>
        <dbReference type="Proteomes" id="UP000325081"/>
    </source>
</evidence>
<proteinExistence type="predicted"/>
<dbReference type="AlphaFoldDB" id="A0A5A7R6N2"/>
<reference evidence="2" key="1">
    <citation type="journal article" date="2019" name="Curr. Biol.">
        <title>Genome Sequence of Striga asiatica Provides Insight into the Evolution of Plant Parasitism.</title>
        <authorList>
            <person name="Yoshida S."/>
            <person name="Kim S."/>
            <person name="Wafula E.K."/>
            <person name="Tanskanen J."/>
            <person name="Kim Y.M."/>
            <person name="Honaas L."/>
            <person name="Yang Z."/>
            <person name="Spallek T."/>
            <person name="Conn C.E."/>
            <person name="Ichihashi Y."/>
            <person name="Cheong K."/>
            <person name="Cui S."/>
            <person name="Der J.P."/>
            <person name="Gundlach H."/>
            <person name="Jiao Y."/>
            <person name="Hori C."/>
            <person name="Ishida J.K."/>
            <person name="Kasahara H."/>
            <person name="Kiba T."/>
            <person name="Kim M.S."/>
            <person name="Koo N."/>
            <person name="Laohavisit A."/>
            <person name="Lee Y.H."/>
            <person name="Lumba S."/>
            <person name="McCourt P."/>
            <person name="Mortimer J.C."/>
            <person name="Mutuku J.M."/>
            <person name="Nomura T."/>
            <person name="Sasaki-Sekimoto Y."/>
            <person name="Seto Y."/>
            <person name="Wang Y."/>
            <person name="Wakatake T."/>
            <person name="Sakakibara H."/>
            <person name="Demura T."/>
            <person name="Yamaguchi S."/>
            <person name="Yoneyama K."/>
            <person name="Manabe R.I."/>
            <person name="Nelson D.C."/>
            <person name="Schulman A.H."/>
            <person name="Timko M.P."/>
            <person name="dePamphilis C.W."/>
            <person name="Choi D."/>
            <person name="Shirasu K."/>
        </authorList>
    </citation>
    <scope>NUCLEOTIDE SEQUENCE [LARGE SCALE GENOMIC DNA]</scope>
    <source>
        <strain evidence="2">cv. UVA1</strain>
    </source>
</reference>
<dbReference type="EMBL" id="BKCP01010292">
    <property type="protein sequence ID" value="GER52387.1"/>
    <property type="molecule type" value="Genomic_DNA"/>
</dbReference>
<accession>A0A5A7R6N2</accession>
<evidence type="ECO:0000313" key="1">
    <source>
        <dbReference type="EMBL" id="GER52387.1"/>
    </source>
</evidence>
<organism evidence="1 2">
    <name type="scientific">Striga asiatica</name>
    <name type="common">Asiatic witchweed</name>
    <name type="synonym">Buchnera asiatica</name>
    <dbReference type="NCBI Taxonomy" id="4170"/>
    <lineage>
        <taxon>Eukaryota</taxon>
        <taxon>Viridiplantae</taxon>
        <taxon>Streptophyta</taxon>
        <taxon>Embryophyta</taxon>
        <taxon>Tracheophyta</taxon>
        <taxon>Spermatophyta</taxon>
        <taxon>Magnoliopsida</taxon>
        <taxon>eudicotyledons</taxon>
        <taxon>Gunneridae</taxon>
        <taxon>Pentapetalae</taxon>
        <taxon>asterids</taxon>
        <taxon>lamiids</taxon>
        <taxon>Lamiales</taxon>
        <taxon>Orobanchaceae</taxon>
        <taxon>Buchnereae</taxon>
        <taxon>Striga</taxon>
    </lineage>
</organism>
<sequence>MVDVSGFNAVGLEKRNPSVNSLNSKIRPSAAAAPAAAAIPAADVQESIRLRVHALTRARIAKQIARLQAGPTGPKPIKQTTILGPARRARQQRAETAAHLRQITKMPLPEIVQLQGQRPAVVLPDPAAAGRRQMTQLPLPEIVQLQGKRLALPTGHLEITELPLFGAVGFGGQRRLVPLLRSRPLGGGGG</sequence>
<keyword evidence="1" id="KW-0808">Transferase</keyword>
<gene>
    <name evidence="1" type="ORF">STAS_29835</name>
</gene>
<protein>
    <submittedName>
        <fullName evidence="1">Phosphoribosylglycinamide formyltransferase 2</fullName>
    </submittedName>
</protein>